<proteinExistence type="predicted"/>
<name>A0ACC0WPB8_9STRA</name>
<evidence type="ECO:0000313" key="1">
    <source>
        <dbReference type="EMBL" id="KAI9920156.1"/>
    </source>
</evidence>
<sequence length="77" mass="8695">MLRDQQDEFERLRGEILAHVELKASTRDIDTYNILWNETKSMTVAVNSETGDVSILCRGIYSIVAVVKGGSYHVHLT</sequence>
<gene>
    <name evidence="1" type="ORF">PsorP6_015798</name>
</gene>
<reference evidence="1 2" key="1">
    <citation type="journal article" date="2022" name="bioRxiv">
        <title>The genome of the oomycete Peronosclerospora sorghi, a cosmopolitan pathogen of maize and sorghum, is inflated with dispersed pseudogenes.</title>
        <authorList>
            <person name="Fletcher K."/>
            <person name="Martin F."/>
            <person name="Isakeit T."/>
            <person name="Cavanaugh K."/>
            <person name="Magill C."/>
            <person name="Michelmore R."/>
        </authorList>
    </citation>
    <scope>NUCLEOTIDE SEQUENCE [LARGE SCALE GENOMIC DNA]</scope>
    <source>
        <strain evidence="1">P6</strain>
    </source>
</reference>
<comment type="caution">
    <text evidence="1">The sequence shown here is derived from an EMBL/GenBank/DDBJ whole genome shotgun (WGS) entry which is preliminary data.</text>
</comment>
<keyword evidence="2" id="KW-1185">Reference proteome</keyword>
<dbReference type="EMBL" id="CM047589">
    <property type="protein sequence ID" value="KAI9920156.1"/>
    <property type="molecule type" value="Genomic_DNA"/>
</dbReference>
<organism evidence="1 2">
    <name type="scientific">Peronosclerospora sorghi</name>
    <dbReference type="NCBI Taxonomy" id="230839"/>
    <lineage>
        <taxon>Eukaryota</taxon>
        <taxon>Sar</taxon>
        <taxon>Stramenopiles</taxon>
        <taxon>Oomycota</taxon>
        <taxon>Peronosporomycetes</taxon>
        <taxon>Peronosporales</taxon>
        <taxon>Peronosporaceae</taxon>
        <taxon>Peronosclerospora</taxon>
    </lineage>
</organism>
<evidence type="ECO:0000313" key="2">
    <source>
        <dbReference type="Proteomes" id="UP001163321"/>
    </source>
</evidence>
<protein>
    <submittedName>
        <fullName evidence="1">Uncharacterized protein</fullName>
    </submittedName>
</protein>
<dbReference type="Proteomes" id="UP001163321">
    <property type="component" value="Chromosome 10"/>
</dbReference>
<accession>A0ACC0WPB8</accession>